<evidence type="ECO:0000256" key="2">
    <source>
        <dbReference type="RuleBase" id="RU362097"/>
    </source>
</evidence>
<dbReference type="Gene3D" id="1.20.1600.10">
    <property type="entry name" value="Outer membrane efflux proteins (OEP)"/>
    <property type="match status" value="1"/>
</dbReference>
<dbReference type="EMBL" id="JAESVB010000003">
    <property type="protein sequence ID" value="MCB8875276.1"/>
    <property type="molecule type" value="Genomic_DNA"/>
</dbReference>
<protein>
    <submittedName>
        <fullName evidence="3">Efflux transporter outer membrane subunit</fullName>
    </submittedName>
</protein>
<evidence type="ECO:0000313" key="3">
    <source>
        <dbReference type="EMBL" id="MCB8875276.1"/>
    </source>
</evidence>
<reference evidence="3" key="1">
    <citation type="journal article" date="2021" name="Microorganisms">
        <title>Acidisoma silvae sp. nov. and Acidisomacellulosilytica sp. nov., Two Acidophilic Bacteria Isolated from Decaying Wood, Hydrolyzing Cellulose and Producing Poly-3-hydroxybutyrate.</title>
        <authorList>
            <person name="Mieszkin S."/>
            <person name="Pouder E."/>
            <person name="Uroz S."/>
            <person name="Simon-Colin C."/>
            <person name="Alain K."/>
        </authorList>
    </citation>
    <scope>NUCLEOTIDE SEQUENCE</scope>
    <source>
        <strain evidence="3">HW T2.11</strain>
    </source>
</reference>
<keyword evidence="2" id="KW-0812">Transmembrane</keyword>
<comment type="caution">
    <text evidence="3">The sequence shown here is derived from an EMBL/GenBank/DDBJ whole genome shotgun (WGS) entry which is preliminary data.</text>
</comment>
<evidence type="ECO:0000256" key="1">
    <source>
        <dbReference type="ARBA" id="ARBA00007613"/>
    </source>
</evidence>
<evidence type="ECO:0000313" key="4">
    <source>
        <dbReference type="Proteomes" id="UP000708298"/>
    </source>
</evidence>
<accession>A0A963YQI5</accession>
<keyword evidence="2" id="KW-0449">Lipoprotein</keyword>
<dbReference type="NCBIfam" id="TIGR01845">
    <property type="entry name" value="outer_NodT"/>
    <property type="match status" value="1"/>
</dbReference>
<keyword evidence="4" id="KW-1185">Reference proteome</keyword>
<keyword evidence="2" id="KW-1134">Transmembrane beta strand</keyword>
<dbReference type="InterPro" id="IPR010131">
    <property type="entry name" value="MdtP/NodT-like"/>
</dbReference>
<dbReference type="GO" id="GO:0015562">
    <property type="term" value="F:efflux transmembrane transporter activity"/>
    <property type="evidence" value="ECO:0007669"/>
    <property type="project" value="InterPro"/>
</dbReference>
<keyword evidence="2" id="KW-0472">Membrane</keyword>
<dbReference type="Pfam" id="PF02321">
    <property type="entry name" value="OEP"/>
    <property type="match status" value="2"/>
</dbReference>
<reference evidence="3" key="2">
    <citation type="submission" date="2021-01" db="EMBL/GenBank/DDBJ databases">
        <authorList>
            <person name="Mieszkin S."/>
            <person name="Pouder E."/>
            <person name="Alain K."/>
        </authorList>
    </citation>
    <scope>NUCLEOTIDE SEQUENCE</scope>
    <source>
        <strain evidence="3">HW T2.11</strain>
    </source>
</reference>
<proteinExistence type="inferred from homology"/>
<dbReference type="Gene3D" id="2.20.200.10">
    <property type="entry name" value="Outer membrane efflux proteins (OEP)"/>
    <property type="match status" value="1"/>
</dbReference>
<comment type="subcellular location">
    <subcellularLocation>
        <location evidence="2">Cell membrane</location>
        <topology evidence="2">Lipid-anchor</topology>
    </subcellularLocation>
</comment>
<name>A0A963YQI5_9PROT</name>
<dbReference type="AlphaFoldDB" id="A0A963YQI5"/>
<gene>
    <name evidence="3" type="ORF">ASILVAE211_08805</name>
</gene>
<dbReference type="RefSeq" id="WP_227320942.1">
    <property type="nucleotide sequence ID" value="NZ_JAESVB010000003.1"/>
</dbReference>
<dbReference type="GO" id="GO:0005886">
    <property type="term" value="C:plasma membrane"/>
    <property type="evidence" value="ECO:0007669"/>
    <property type="project" value="UniProtKB-SubCell"/>
</dbReference>
<dbReference type="Proteomes" id="UP000708298">
    <property type="component" value="Unassembled WGS sequence"/>
</dbReference>
<organism evidence="3 4">
    <name type="scientific">Acidisoma silvae</name>
    <dbReference type="NCBI Taxonomy" id="2802396"/>
    <lineage>
        <taxon>Bacteria</taxon>
        <taxon>Pseudomonadati</taxon>
        <taxon>Pseudomonadota</taxon>
        <taxon>Alphaproteobacteria</taxon>
        <taxon>Acetobacterales</taxon>
        <taxon>Acidocellaceae</taxon>
        <taxon>Acidisoma</taxon>
    </lineage>
</organism>
<dbReference type="PANTHER" id="PTHR30203:SF21">
    <property type="entry name" value="OUTER MEMBRANE COMPONENT OF MULTIDRUG EFFLUX PUMP-RELATED"/>
    <property type="match status" value="1"/>
</dbReference>
<sequence>MTRLLRLGLLGLLAGCTLGPDYHPPAIPPTATGDFVSAGNASLSADPLPDGWWQLYQDPRLNSLILQAFAANDDIKVAEANLAASRALFEGARALQLPQTSIGGTATYGRDVTLDTVLEVTGREPQDSWLFDTTFDMAYEVDLFGQVRREVEAARDNAQAVAAALDGLRVTIAAETARAYGSVCALGEQIAVAQRSLAITADQLRIVQASEAAGGSTDFDVARSKTLVAQVQATLPPLEGQRRAAIFEIAALLGETPAQAPFDLESCTQPPQLAAPVPVGDGAAMLKRRPDVRAADRKLATALAEIGAAKADLFPKVSLTGFFGGAATQFNLLGSNSGLTWGVGPAISWTFPNLAGPLAKLAQTRANARGALASFDGTVLTALKETEQALTAYEAELGHHAALADAATDARHALTLAQAQFTAGQISNLDLLTSEQSQVTTAAALAASDAALIQDQVALFKALGGGWQATAR</sequence>
<dbReference type="PANTHER" id="PTHR30203">
    <property type="entry name" value="OUTER MEMBRANE CATION EFFLUX PROTEIN"/>
    <property type="match status" value="1"/>
</dbReference>
<dbReference type="InterPro" id="IPR003423">
    <property type="entry name" value="OMP_efflux"/>
</dbReference>
<comment type="similarity">
    <text evidence="1 2">Belongs to the outer membrane factor (OMF) (TC 1.B.17) family.</text>
</comment>
<dbReference type="SUPFAM" id="SSF56954">
    <property type="entry name" value="Outer membrane efflux proteins (OEP)"/>
    <property type="match status" value="1"/>
</dbReference>
<keyword evidence="2" id="KW-0564">Palmitate</keyword>